<dbReference type="Proteomes" id="UP001148614">
    <property type="component" value="Unassembled WGS sequence"/>
</dbReference>
<gene>
    <name evidence="3" type="ORF">NPX13_g623</name>
</gene>
<feature type="compositionally biased region" description="Basic and acidic residues" evidence="1">
    <location>
        <begin position="326"/>
        <end position="338"/>
    </location>
</feature>
<keyword evidence="2" id="KW-0812">Transmembrane</keyword>
<feature type="region of interest" description="Disordered" evidence="1">
    <location>
        <begin position="304"/>
        <end position="338"/>
    </location>
</feature>
<evidence type="ECO:0000313" key="4">
    <source>
        <dbReference type="Proteomes" id="UP001148614"/>
    </source>
</evidence>
<name>A0A9W8TQC8_9PEZI</name>
<feature type="transmembrane region" description="Helical" evidence="2">
    <location>
        <begin position="264"/>
        <end position="290"/>
    </location>
</feature>
<accession>A0A9W8TQC8</accession>
<evidence type="ECO:0000256" key="1">
    <source>
        <dbReference type="SAM" id="MobiDB-lite"/>
    </source>
</evidence>
<keyword evidence="2" id="KW-0472">Membrane</keyword>
<sequence>MRIDRAPSLTRVSLPSVSADSLTLWITEAISLTDFIIGNSTSFASLTLSNVASSHWYSSYNFASPNISTVGSISLDVCLPLDGLRSAKSMSISCPSFCSYNLTNLVSVGGLTLEKAAFINTVDPVDSGSGSISPVQVMNSMTLRNSIAGSDPSIGGVEIPLRRIGSIVQDLNITSNGNVHVAYDGLTDVGGSFPNGANIFPALTLVSGNVTVEATNNDFNCSKLVSEFTERSTRNVKCNGKNYNISKSLPEPSHRSNQGLSREAWAGIGVGTAVAVIGILGVFIGIIIHYRRRLTRLEKGVAVQTSSGKRSIDGPRQQQPFTMQEVDGRGIFREKPDDPLVELLVEPSELPTGP</sequence>
<proteinExistence type="predicted"/>
<evidence type="ECO:0000256" key="2">
    <source>
        <dbReference type="SAM" id="Phobius"/>
    </source>
</evidence>
<comment type="caution">
    <text evidence="3">The sequence shown here is derived from an EMBL/GenBank/DDBJ whole genome shotgun (WGS) entry which is preliminary data.</text>
</comment>
<organism evidence="3 4">
    <name type="scientific">Xylaria arbuscula</name>
    <dbReference type="NCBI Taxonomy" id="114810"/>
    <lineage>
        <taxon>Eukaryota</taxon>
        <taxon>Fungi</taxon>
        <taxon>Dikarya</taxon>
        <taxon>Ascomycota</taxon>
        <taxon>Pezizomycotina</taxon>
        <taxon>Sordariomycetes</taxon>
        <taxon>Xylariomycetidae</taxon>
        <taxon>Xylariales</taxon>
        <taxon>Xylariaceae</taxon>
        <taxon>Xylaria</taxon>
    </lineage>
</organism>
<protein>
    <submittedName>
        <fullName evidence="3">Uncharacterized protein</fullName>
    </submittedName>
</protein>
<dbReference type="AlphaFoldDB" id="A0A9W8TQC8"/>
<reference evidence="3" key="1">
    <citation type="submission" date="2022-07" db="EMBL/GenBank/DDBJ databases">
        <title>Genome Sequence of Xylaria arbuscula.</title>
        <authorList>
            <person name="Buettner E."/>
        </authorList>
    </citation>
    <scope>NUCLEOTIDE SEQUENCE</scope>
    <source>
        <strain evidence="3">VT107</strain>
    </source>
</reference>
<dbReference type="EMBL" id="JANPWZ010000043">
    <property type="protein sequence ID" value="KAJ3579937.1"/>
    <property type="molecule type" value="Genomic_DNA"/>
</dbReference>
<keyword evidence="4" id="KW-1185">Reference proteome</keyword>
<keyword evidence="2" id="KW-1133">Transmembrane helix</keyword>
<evidence type="ECO:0000313" key="3">
    <source>
        <dbReference type="EMBL" id="KAJ3579937.1"/>
    </source>
</evidence>